<feature type="repeat" description="TPR" evidence="4">
    <location>
        <begin position="173"/>
        <end position="206"/>
    </location>
</feature>
<sequence length="341" mass="35474">MSEKQQKLVLSIIDFLNQSIADGTIKSDDKESIEVAVQCIGEAFGVDPSDQQQVQKLSVKPATLPAIFDVYLKTQEKAASGSQASSSASGSTPSRGPSVEDKAKADKLKAEGNALMSTKQYDEAIEAYTKAIALDPTNPIYYSNRAAAYSSKGDHLSAVGDAELALATDPKFVKAYHRLGHAQYCLSDFKAAADAFERGLKLDPTNAGLKTGLENAKARITDDDDDEAASNDVSSTSSGAGAGAGAGMAGMADMLRNFGGGAGGGGGMPDIASLMNNPQMMAMAQQMMANGGLANLMQNPAVANMMNRVQQGNLPSMEEIMADPSLRDLANQFGAGAGGQR</sequence>
<evidence type="ECO:0000256" key="1">
    <source>
        <dbReference type="ARBA" id="ARBA00008175"/>
    </source>
</evidence>
<dbReference type="Gene3D" id="1.20.5.420">
    <property type="entry name" value="Immunoglobulin FC, subunit C"/>
    <property type="match status" value="1"/>
</dbReference>
<keyword evidence="2" id="KW-0677">Repeat</keyword>
<dbReference type="Pfam" id="PF13414">
    <property type="entry name" value="TPR_11"/>
    <property type="match status" value="1"/>
</dbReference>
<keyword evidence="3 4" id="KW-0802">TPR repeat</keyword>
<comment type="caution">
    <text evidence="7">The sequence shown here is derived from an EMBL/GenBank/DDBJ whole genome shotgun (WGS) entry which is preliminary data.</text>
</comment>
<evidence type="ECO:0000259" key="6">
    <source>
        <dbReference type="Pfam" id="PF16546"/>
    </source>
</evidence>
<feature type="repeat" description="TPR" evidence="4">
    <location>
        <begin position="105"/>
        <end position="138"/>
    </location>
</feature>
<dbReference type="PROSITE" id="PS50005">
    <property type="entry name" value="TPR"/>
    <property type="match status" value="2"/>
</dbReference>
<evidence type="ECO:0000256" key="4">
    <source>
        <dbReference type="PROSITE-ProRule" id="PRU00339"/>
    </source>
</evidence>
<dbReference type="Proteomes" id="UP001498398">
    <property type="component" value="Unassembled WGS sequence"/>
</dbReference>
<reference evidence="7 8" key="1">
    <citation type="submission" date="2024-01" db="EMBL/GenBank/DDBJ databases">
        <title>A draft genome for the cacao thread blight pathogen Marasmiellus scandens.</title>
        <authorList>
            <person name="Baruah I.K."/>
            <person name="Leung J."/>
            <person name="Bukari Y."/>
            <person name="Amoako-Attah I."/>
            <person name="Meinhardt L.W."/>
            <person name="Bailey B.A."/>
            <person name="Cohen S.P."/>
        </authorList>
    </citation>
    <scope>NUCLEOTIDE SEQUENCE [LARGE SCALE GENOMIC DNA]</scope>
    <source>
        <strain evidence="7 8">GH-19</strain>
    </source>
</reference>
<dbReference type="SUPFAM" id="SSF48452">
    <property type="entry name" value="TPR-like"/>
    <property type="match status" value="1"/>
</dbReference>
<protein>
    <submittedName>
        <fullName evidence="7">Small glutamine-rich tetratricopeptide repeat-containing protein 2</fullName>
    </submittedName>
</protein>
<evidence type="ECO:0000256" key="3">
    <source>
        <dbReference type="ARBA" id="ARBA00022803"/>
    </source>
</evidence>
<dbReference type="PANTHER" id="PTHR45831:SF2">
    <property type="entry name" value="LD24721P"/>
    <property type="match status" value="1"/>
</dbReference>
<gene>
    <name evidence="7" type="primary">sgt2</name>
    <name evidence="7" type="ORF">VKT23_003071</name>
</gene>
<dbReference type="Pfam" id="PF00515">
    <property type="entry name" value="TPR_1"/>
    <property type="match status" value="1"/>
</dbReference>
<dbReference type="InterPro" id="IPR032374">
    <property type="entry name" value="SGTA_dimer"/>
</dbReference>
<feature type="region of interest" description="Disordered" evidence="5">
    <location>
        <begin position="81"/>
        <end position="104"/>
    </location>
</feature>
<organism evidence="7 8">
    <name type="scientific">Marasmiellus scandens</name>
    <dbReference type="NCBI Taxonomy" id="2682957"/>
    <lineage>
        <taxon>Eukaryota</taxon>
        <taxon>Fungi</taxon>
        <taxon>Dikarya</taxon>
        <taxon>Basidiomycota</taxon>
        <taxon>Agaricomycotina</taxon>
        <taxon>Agaricomycetes</taxon>
        <taxon>Agaricomycetidae</taxon>
        <taxon>Agaricales</taxon>
        <taxon>Marasmiineae</taxon>
        <taxon>Omphalotaceae</taxon>
        <taxon>Marasmiellus</taxon>
    </lineage>
</organism>
<dbReference type="SMART" id="SM00028">
    <property type="entry name" value="TPR"/>
    <property type="match status" value="3"/>
</dbReference>
<evidence type="ECO:0000256" key="2">
    <source>
        <dbReference type="ARBA" id="ARBA00022737"/>
    </source>
</evidence>
<keyword evidence="8" id="KW-1185">Reference proteome</keyword>
<dbReference type="Pfam" id="PF16546">
    <property type="entry name" value="SGTA_dimer"/>
    <property type="match status" value="1"/>
</dbReference>
<dbReference type="PANTHER" id="PTHR45831">
    <property type="entry name" value="LD24721P"/>
    <property type="match status" value="1"/>
</dbReference>
<comment type="similarity">
    <text evidence="1">Belongs to the SGT family.</text>
</comment>
<name>A0ABR1JW28_9AGAR</name>
<evidence type="ECO:0000313" key="7">
    <source>
        <dbReference type="EMBL" id="KAK7468567.1"/>
    </source>
</evidence>
<dbReference type="InterPro" id="IPR019734">
    <property type="entry name" value="TPR_rpt"/>
</dbReference>
<dbReference type="PROSITE" id="PS50293">
    <property type="entry name" value="TPR_REGION"/>
    <property type="match status" value="2"/>
</dbReference>
<proteinExistence type="inferred from homology"/>
<evidence type="ECO:0000256" key="5">
    <source>
        <dbReference type="SAM" id="MobiDB-lite"/>
    </source>
</evidence>
<dbReference type="InterPro" id="IPR047150">
    <property type="entry name" value="SGT"/>
</dbReference>
<feature type="region of interest" description="Disordered" evidence="5">
    <location>
        <begin position="219"/>
        <end position="242"/>
    </location>
</feature>
<feature type="compositionally biased region" description="Low complexity" evidence="5">
    <location>
        <begin position="81"/>
        <end position="97"/>
    </location>
</feature>
<dbReference type="Gene3D" id="1.25.40.10">
    <property type="entry name" value="Tetratricopeptide repeat domain"/>
    <property type="match status" value="1"/>
</dbReference>
<evidence type="ECO:0000313" key="8">
    <source>
        <dbReference type="Proteomes" id="UP001498398"/>
    </source>
</evidence>
<feature type="domain" description="SGTA homodimerisation" evidence="6">
    <location>
        <begin position="5"/>
        <end position="69"/>
    </location>
</feature>
<dbReference type="EMBL" id="JBANRG010000003">
    <property type="protein sequence ID" value="KAK7468567.1"/>
    <property type="molecule type" value="Genomic_DNA"/>
</dbReference>
<dbReference type="InterPro" id="IPR011990">
    <property type="entry name" value="TPR-like_helical_dom_sf"/>
</dbReference>
<accession>A0ABR1JW28</accession>